<gene>
    <name evidence="1" type="ORF">AL399_02805</name>
</gene>
<dbReference type="STRING" id="1702214.AL399_02805"/>
<keyword evidence="2" id="KW-1185">Reference proteome</keyword>
<accession>A0A0Q4B9G7</accession>
<sequence>MLTQLPPVQRKDSVSTLPKVAFAPGELLRYEVRYSFAKCAQVEFTTTDTVANGKRLYHHRISGYTTGLIHKLYPVADIYHSYTDPSTDLPLRTIRNVHEQKYRDYKVDLYDRTPPLDSAIVTRENGQQVKVPLNTHCVVSVAYYIRNRLSAMKLKEGSSLNIPLYFNAEFYPMKIRYTGQELVKTKFGKVLCYRFKPQVREGDLFKDQDALTVWISTDDNHLPVRIKFELFLGAMYCDLIGYKGLQYEMQVTR</sequence>
<proteinExistence type="predicted"/>
<evidence type="ECO:0000313" key="1">
    <source>
        <dbReference type="EMBL" id="KQM09255.1"/>
    </source>
</evidence>
<protein>
    <recommendedName>
        <fullName evidence="3">DUF3108 domain-containing protein</fullName>
    </recommendedName>
</protein>
<dbReference type="Proteomes" id="UP000054172">
    <property type="component" value="Unassembled WGS sequence"/>
</dbReference>
<evidence type="ECO:0000313" key="2">
    <source>
        <dbReference type="Proteomes" id="UP000054172"/>
    </source>
</evidence>
<evidence type="ECO:0008006" key="3">
    <source>
        <dbReference type="Google" id="ProtNLM"/>
    </source>
</evidence>
<dbReference type="AlphaFoldDB" id="A0A0Q4B9G7"/>
<dbReference type="EMBL" id="LIIK01000009">
    <property type="protein sequence ID" value="KQM09255.1"/>
    <property type="molecule type" value="Genomic_DNA"/>
</dbReference>
<organism evidence="1 2">
    <name type="scientific">Candidatus [Bacteroides] periocalifornicus</name>
    <dbReference type="NCBI Taxonomy" id="1702214"/>
    <lineage>
        <taxon>Bacteria</taxon>
        <taxon>Pseudomonadati</taxon>
        <taxon>Bacteroidota</taxon>
    </lineage>
</organism>
<dbReference type="PATRIC" id="fig|1702214.3.peg.917"/>
<dbReference type="InterPro" id="IPR021457">
    <property type="entry name" value="DUF3108"/>
</dbReference>
<name>A0A0Q4B9G7_9BACT</name>
<comment type="caution">
    <text evidence="1">The sequence shown here is derived from an EMBL/GenBank/DDBJ whole genome shotgun (WGS) entry which is preliminary data.</text>
</comment>
<reference evidence="1" key="1">
    <citation type="submission" date="2015-08" db="EMBL/GenBank/DDBJ databases">
        <title>Candidatus Bacteriodes Periocalifornicus.</title>
        <authorList>
            <person name="McLean J.S."/>
            <person name="Kelley S."/>
        </authorList>
    </citation>
    <scope>NUCLEOTIDE SEQUENCE [LARGE SCALE GENOMIC DNA]</scope>
    <source>
        <strain evidence="1">12B</strain>
    </source>
</reference>
<dbReference type="Pfam" id="PF11306">
    <property type="entry name" value="DUF3108"/>
    <property type="match status" value="1"/>
</dbReference>